<dbReference type="EMBL" id="QKZV01000001">
    <property type="protein sequence ID" value="PZX65716.1"/>
    <property type="molecule type" value="Genomic_DNA"/>
</dbReference>
<evidence type="ECO:0000313" key="3">
    <source>
        <dbReference type="Proteomes" id="UP000249720"/>
    </source>
</evidence>
<proteinExistence type="predicted"/>
<dbReference type="AlphaFoldDB" id="A0A2W7S3Q3"/>
<protein>
    <submittedName>
        <fullName evidence="2">Putative OmpL-like beta-barrel porin-2</fullName>
    </submittedName>
</protein>
<organism evidence="2 3">
    <name type="scientific">Hydrotalea sandarakina</name>
    <dbReference type="NCBI Taxonomy" id="1004304"/>
    <lineage>
        <taxon>Bacteria</taxon>
        <taxon>Pseudomonadati</taxon>
        <taxon>Bacteroidota</taxon>
        <taxon>Chitinophagia</taxon>
        <taxon>Chitinophagales</taxon>
        <taxon>Chitinophagaceae</taxon>
        <taxon>Hydrotalea</taxon>
    </lineage>
</organism>
<dbReference type="OrthoDB" id="103154at2"/>
<dbReference type="RefSeq" id="WP_111293178.1">
    <property type="nucleotide sequence ID" value="NZ_QKZV01000001.1"/>
</dbReference>
<feature type="signal peptide" evidence="1">
    <location>
        <begin position="1"/>
        <end position="18"/>
    </location>
</feature>
<dbReference type="Pfam" id="PF07642">
    <property type="entry name" value="BBP2"/>
    <property type="match status" value="1"/>
</dbReference>
<keyword evidence="1" id="KW-0732">Signal</keyword>
<comment type="caution">
    <text evidence="2">The sequence shown here is derived from an EMBL/GenBank/DDBJ whole genome shotgun (WGS) entry which is preliminary data.</text>
</comment>
<accession>A0A2W7S3Q3</accession>
<dbReference type="Proteomes" id="UP000249720">
    <property type="component" value="Unassembled WGS sequence"/>
</dbReference>
<name>A0A2W7S3Q3_9BACT</name>
<feature type="chain" id="PRO_5016100696" evidence="1">
    <location>
        <begin position="19"/>
        <end position="358"/>
    </location>
</feature>
<evidence type="ECO:0000256" key="1">
    <source>
        <dbReference type="SAM" id="SignalP"/>
    </source>
</evidence>
<dbReference type="InterPro" id="IPR011486">
    <property type="entry name" value="BBP2"/>
</dbReference>
<sequence length="358" mass="41028">MRKITFLFFYFSAVAVNAQTDSSKQKLKLSAYLDMYDTYDFANPDNHTRPTFLYNYTRTNEVNLNLGYIKASLVEKNVRANLAFATGTYMNANYVNEVGVMKNVFEANLGVKLSSKKALWIDAGIFPSHIGFESAISNDCWTLTRSILAENSPYYESGVRLSYTTSNEKWYLSMLLLNGWQVINRVDGNNALALGHQVTFQPSQAVLFNSSSFIGNVYADSISRMRYFHNFYTVIQFSSKWGITTGFDIGLQQKHKYSNSLNNWYGYVVILQWKPTEKNAIGLRVENYNDPNNIIIPKGFNNGFNTFGYSLNYDQSILPNLLWRIEARYLYNSDNYFTNNNMPVNNNVSICTALQMSF</sequence>
<reference evidence="2 3" key="1">
    <citation type="submission" date="2018-06" db="EMBL/GenBank/DDBJ databases">
        <title>Genomic Encyclopedia of Archaeal and Bacterial Type Strains, Phase II (KMG-II): from individual species to whole genera.</title>
        <authorList>
            <person name="Goeker M."/>
        </authorList>
    </citation>
    <scope>NUCLEOTIDE SEQUENCE [LARGE SCALE GENOMIC DNA]</scope>
    <source>
        <strain evidence="2 3">DSM 23241</strain>
    </source>
</reference>
<keyword evidence="3" id="KW-1185">Reference proteome</keyword>
<gene>
    <name evidence="2" type="ORF">LX80_00208</name>
</gene>
<evidence type="ECO:0000313" key="2">
    <source>
        <dbReference type="EMBL" id="PZX65716.1"/>
    </source>
</evidence>